<dbReference type="AlphaFoldDB" id="F6BCZ8"/>
<evidence type="ECO:0000313" key="3">
    <source>
        <dbReference type="Proteomes" id="UP000009227"/>
    </source>
</evidence>
<proteinExistence type="predicted"/>
<dbReference type="OrthoDB" id="147504at2157"/>
<accession>F6BCZ8</accession>
<dbReference type="Gene3D" id="3.40.50.150">
    <property type="entry name" value="Vaccinia Virus protein VP39"/>
    <property type="match status" value="1"/>
</dbReference>
<keyword evidence="2" id="KW-0808">Transferase</keyword>
<name>F6BCZ8_METIK</name>
<dbReference type="GeneID" id="10643655"/>
<keyword evidence="2" id="KW-0489">Methyltransferase</keyword>
<reference evidence="2 3" key="1">
    <citation type="submission" date="2011-05" db="EMBL/GenBank/DDBJ databases">
        <title>Complete sequence of Methanotorris igneus Kol 5.</title>
        <authorList>
            <consortium name="US DOE Joint Genome Institute"/>
            <person name="Lucas S."/>
            <person name="Han J."/>
            <person name="Lapidus A."/>
            <person name="Cheng J.-F."/>
            <person name="Goodwin L."/>
            <person name="Pitluck S."/>
            <person name="Peters L."/>
            <person name="Mikhailova N."/>
            <person name="Chertkov O."/>
            <person name="Han C."/>
            <person name="Tapia R."/>
            <person name="Land M."/>
            <person name="Hauser L."/>
            <person name="Kyrpides N."/>
            <person name="Ivanova N."/>
            <person name="Pagani I."/>
            <person name="Sieprawska-Lupa M."/>
            <person name="Whitman W."/>
            <person name="Woyke T."/>
        </authorList>
    </citation>
    <scope>NUCLEOTIDE SEQUENCE [LARGE SCALE GENOMIC DNA]</scope>
    <source>
        <strain evidence="3">DSM 5666 / JCM 11834 / Kol 5</strain>
    </source>
</reference>
<dbReference type="Proteomes" id="UP000009227">
    <property type="component" value="Chromosome"/>
</dbReference>
<feature type="domain" description="Methyltransferase type 11" evidence="1">
    <location>
        <begin position="45"/>
        <end position="131"/>
    </location>
</feature>
<dbReference type="RefSeq" id="WP_013798961.1">
    <property type="nucleotide sequence ID" value="NC_015562.1"/>
</dbReference>
<dbReference type="InterPro" id="IPR029063">
    <property type="entry name" value="SAM-dependent_MTases_sf"/>
</dbReference>
<dbReference type="CDD" id="cd02440">
    <property type="entry name" value="AdoMet_MTases"/>
    <property type="match status" value="1"/>
</dbReference>
<dbReference type="PANTHER" id="PTHR42912:SF80">
    <property type="entry name" value="METHYLTRANSFERASE DOMAIN-CONTAINING PROTEIN"/>
    <property type="match status" value="1"/>
</dbReference>
<dbReference type="HOGENOM" id="CLU_096708_0_0_2"/>
<gene>
    <name evidence="2" type="ordered locus">Metig_0814</name>
</gene>
<evidence type="ECO:0000313" key="2">
    <source>
        <dbReference type="EMBL" id="AEF96359.1"/>
    </source>
</evidence>
<keyword evidence="3" id="KW-1185">Reference proteome</keyword>
<sequence length="233" mass="27001">MRLAKYYDALAKEYDKVYSFEKLKWMREVENTLISKEIKKEFFVLDVGCGSGEQLKKLNNAVGLDISIEMAKIAHKKADKLVVVGNAECLPFKDNTFDCVISFFGALNHVNLDKALKEMKRILKKDGILIFTVANAYDIKWILRNIKRKGIKKTIKAIKNKKGELVRFSNRKRIKVKTKFYTLKDIEDALKKHNFEVKYTFGANITNTFIDKFIYRSFLKNFGSYIGVVAKKD</sequence>
<evidence type="ECO:0000259" key="1">
    <source>
        <dbReference type="Pfam" id="PF08241"/>
    </source>
</evidence>
<dbReference type="EMBL" id="CP002737">
    <property type="protein sequence ID" value="AEF96359.1"/>
    <property type="molecule type" value="Genomic_DNA"/>
</dbReference>
<dbReference type="PANTHER" id="PTHR42912">
    <property type="entry name" value="METHYLTRANSFERASE"/>
    <property type="match status" value="1"/>
</dbReference>
<dbReference type="STRING" id="880724.Metig_0814"/>
<dbReference type="SUPFAM" id="SSF53335">
    <property type="entry name" value="S-adenosyl-L-methionine-dependent methyltransferases"/>
    <property type="match status" value="1"/>
</dbReference>
<dbReference type="InterPro" id="IPR050508">
    <property type="entry name" value="Methyltransf_Superfamily"/>
</dbReference>
<organism evidence="3">
    <name type="scientific">Methanotorris igneus (strain DSM 5666 / JCM 11834 / Kol 5)</name>
    <dbReference type="NCBI Taxonomy" id="880724"/>
    <lineage>
        <taxon>Archaea</taxon>
        <taxon>Methanobacteriati</taxon>
        <taxon>Methanobacteriota</taxon>
        <taxon>Methanomada group</taxon>
        <taxon>Methanococci</taxon>
        <taxon>Methanococcales</taxon>
        <taxon>Methanocaldococcaceae</taxon>
        <taxon>Methanotorris</taxon>
    </lineage>
</organism>
<dbReference type="KEGG" id="mig:Metig_0814"/>
<dbReference type="GO" id="GO:0008757">
    <property type="term" value="F:S-adenosylmethionine-dependent methyltransferase activity"/>
    <property type="evidence" value="ECO:0007669"/>
    <property type="project" value="InterPro"/>
</dbReference>
<dbReference type="InterPro" id="IPR013216">
    <property type="entry name" value="Methyltransf_11"/>
</dbReference>
<dbReference type="GO" id="GO:0032259">
    <property type="term" value="P:methylation"/>
    <property type="evidence" value="ECO:0007669"/>
    <property type="project" value="UniProtKB-KW"/>
</dbReference>
<protein>
    <submittedName>
        <fullName evidence="2">Methyltransferase type 11</fullName>
    </submittedName>
</protein>
<dbReference type="Pfam" id="PF08241">
    <property type="entry name" value="Methyltransf_11"/>
    <property type="match status" value="1"/>
</dbReference>